<dbReference type="PANTHER" id="PTHR12589">
    <property type="entry name" value="PYRUVOYL TETRAHYDROBIOPTERIN SYNTHASE"/>
    <property type="match status" value="1"/>
</dbReference>
<dbReference type="InterPro" id="IPR022470">
    <property type="entry name" value="PTPS_Cys_AS"/>
</dbReference>
<dbReference type="GO" id="GO:0006729">
    <property type="term" value="P:tetrahydrobiopterin biosynthetic process"/>
    <property type="evidence" value="ECO:0007669"/>
    <property type="project" value="InterPro"/>
</dbReference>
<gene>
    <name evidence="11" type="primary">PTS</name>
    <name evidence="11" type="ORF">NITLEN_40390</name>
</gene>
<keyword evidence="7" id="KW-0862">Zinc</keyword>
<sequence length="143" mass="16051">MGQGSITRRYRFCAAHRLHTDYLSIEDNRAVFGKCNNPNGHGHNYVVLVTIGSPGVSQSGRTMDIDALDRIVTERIVTRFDHRDLNQDPEFATRTTTGENLVLLIWDLLVTQVPEGQLKKVAVVETRDNYFEYTGSALVAARS</sequence>
<accession>A0A330L7M6</accession>
<evidence type="ECO:0000256" key="8">
    <source>
        <dbReference type="ARBA" id="ARBA00023239"/>
    </source>
</evidence>
<evidence type="ECO:0000256" key="10">
    <source>
        <dbReference type="ARBA" id="ARBA00048807"/>
    </source>
</evidence>
<dbReference type="InterPro" id="IPR038418">
    <property type="entry name" value="6-PTP_synth/QueD_sf"/>
</dbReference>
<keyword evidence="6" id="KW-0479">Metal-binding</keyword>
<evidence type="ECO:0000256" key="2">
    <source>
        <dbReference type="ARBA" id="ARBA00005061"/>
    </source>
</evidence>
<dbReference type="Gene3D" id="3.30.479.10">
    <property type="entry name" value="6-pyruvoyl tetrahydropterin synthase/QueD"/>
    <property type="match status" value="1"/>
</dbReference>
<dbReference type="PANTHER" id="PTHR12589:SF7">
    <property type="entry name" value="6-PYRUVOYL TETRAHYDROBIOPTERIN SYNTHASE"/>
    <property type="match status" value="1"/>
</dbReference>
<evidence type="ECO:0000313" key="11">
    <source>
        <dbReference type="EMBL" id="SPP65917.1"/>
    </source>
</evidence>
<dbReference type="RefSeq" id="WP_121990129.1">
    <property type="nucleotide sequence ID" value="NZ_OUNR01000017.1"/>
</dbReference>
<dbReference type="AlphaFoldDB" id="A0A330L7M6"/>
<evidence type="ECO:0000256" key="5">
    <source>
        <dbReference type="ARBA" id="ARBA00018141"/>
    </source>
</evidence>
<dbReference type="SUPFAM" id="SSF55620">
    <property type="entry name" value="Tetrahydrobiopterin biosynthesis enzymes-like"/>
    <property type="match status" value="1"/>
</dbReference>
<dbReference type="UniPathway" id="UPA00391"/>
<dbReference type="EC" id="4.1.2.50" evidence="4"/>
<comment type="cofactor">
    <cofactor evidence="1">
        <name>Zn(2+)</name>
        <dbReference type="ChEBI" id="CHEBI:29105"/>
    </cofactor>
</comment>
<dbReference type="InterPro" id="IPR007115">
    <property type="entry name" value="6-PTP_synth/QueD"/>
</dbReference>
<keyword evidence="8 11" id="KW-0456">Lyase</keyword>
<dbReference type="GO" id="GO:0046872">
    <property type="term" value="F:metal ion binding"/>
    <property type="evidence" value="ECO:0007669"/>
    <property type="project" value="UniProtKB-KW"/>
</dbReference>
<dbReference type="PROSITE" id="PS00987">
    <property type="entry name" value="PTPS_1"/>
    <property type="match status" value="1"/>
</dbReference>
<comment type="pathway">
    <text evidence="2">Purine metabolism; 7-cyano-7-deazaguanine biosynthesis.</text>
</comment>
<organism evidence="11 12">
    <name type="scientific">Nitrospira lenta</name>
    <dbReference type="NCBI Taxonomy" id="1436998"/>
    <lineage>
        <taxon>Bacteria</taxon>
        <taxon>Pseudomonadati</taxon>
        <taxon>Nitrospirota</taxon>
        <taxon>Nitrospiria</taxon>
        <taxon>Nitrospirales</taxon>
        <taxon>Nitrospiraceae</taxon>
        <taxon>Nitrospira</taxon>
    </lineage>
</organism>
<comment type="catalytic activity">
    <reaction evidence="10">
        <text>7,8-dihydroneopterin 3'-triphosphate + H2O = 6-carboxy-5,6,7,8-tetrahydropterin + triphosphate + acetaldehyde + 2 H(+)</text>
        <dbReference type="Rhea" id="RHEA:27966"/>
        <dbReference type="ChEBI" id="CHEBI:15343"/>
        <dbReference type="ChEBI" id="CHEBI:15377"/>
        <dbReference type="ChEBI" id="CHEBI:15378"/>
        <dbReference type="ChEBI" id="CHEBI:18036"/>
        <dbReference type="ChEBI" id="CHEBI:58462"/>
        <dbReference type="ChEBI" id="CHEBI:61032"/>
        <dbReference type="EC" id="4.1.2.50"/>
    </reaction>
</comment>
<evidence type="ECO:0000256" key="9">
    <source>
        <dbReference type="ARBA" id="ARBA00031449"/>
    </source>
</evidence>
<reference evidence="12" key="1">
    <citation type="submission" date="2018-04" db="EMBL/GenBank/DDBJ databases">
        <authorList>
            <person name="Lucker S."/>
            <person name="Sakoula D."/>
        </authorList>
    </citation>
    <scope>NUCLEOTIDE SEQUENCE [LARGE SCALE GENOMIC DNA]</scope>
</reference>
<dbReference type="OrthoDB" id="9804698at2"/>
<dbReference type="InParanoid" id="A0A330L7M6"/>
<evidence type="ECO:0000256" key="3">
    <source>
        <dbReference type="ARBA" id="ARBA00008900"/>
    </source>
</evidence>
<dbReference type="Pfam" id="PF01242">
    <property type="entry name" value="PTPS"/>
    <property type="match status" value="1"/>
</dbReference>
<name>A0A330L7M6_9BACT</name>
<evidence type="ECO:0000256" key="1">
    <source>
        <dbReference type="ARBA" id="ARBA00001947"/>
    </source>
</evidence>
<proteinExistence type="inferred from homology"/>
<dbReference type="Proteomes" id="UP000248168">
    <property type="component" value="Unassembled WGS sequence"/>
</dbReference>
<dbReference type="GO" id="GO:0070497">
    <property type="term" value="F:6-carboxytetrahydropterin synthase activity"/>
    <property type="evidence" value="ECO:0007669"/>
    <property type="project" value="UniProtKB-EC"/>
</dbReference>
<evidence type="ECO:0000256" key="6">
    <source>
        <dbReference type="ARBA" id="ARBA00022723"/>
    </source>
</evidence>
<dbReference type="EMBL" id="OUNR01000017">
    <property type="protein sequence ID" value="SPP65917.1"/>
    <property type="molecule type" value="Genomic_DNA"/>
</dbReference>
<evidence type="ECO:0000256" key="7">
    <source>
        <dbReference type="ARBA" id="ARBA00022833"/>
    </source>
</evidence>
<dbReference type="GO" id="GO:0003874">
    <property type="term" value="F:6-pyruvoyltetrahydropterin synthase activity"/>
    <property type="evidence" value="ECO:0007669"/>
    <property type="project" value="InterPro"/>
</dbReference>
<comment type="similarity">
    <text evidence="3">Belongs to the PTPS family. QueD subfamily.</text>
</comment>
<protein>
    <recommendedName>
        <fullName evidence="5">6-carboxy-5,6,7,8-tetrahydropterin synthase</fullName>
        <ecNumber evidence="4">4.1.2.50</ecNumber>
    </recommendedName>
    <alternativeName>
        <fullName evidence="9">Queuosine biosynthesis protein QueD</fullName>
    </alternativeName>
</protein>
<keyword evidence="12" id="KW-1185">Reference proteome</keyword>
<dbReference type="FunFam" id="3.30.479.10:FF:000003">
    <property type="entry name" value="6-pyruvoyl tetrahydrobiopterin synthase"/>
    <property type="match status" value="1"/>
</dbReference>
<evidence type="ECO:0000256" key="4">
    <source>
        <dbReference type="ARBA" id="ARBA00012982"/>
    </source>
</evidence>
<evidence type="ECO:0000313" key="12">
    <source>
        <dbReference type="Proteomes" id="UP000248168"/>
    </source>
</evidence>